<accession>A0ABD3EU37</accession>
<gene>
    <name evidence="2" type="ORF">V7S43_018595</name>
</gene>
<dbReference type="EMBL" id="JBIMZQ010000079">
    <property type="protein sequence ID" value="KAL3656515.1"/>
    <property type="molecule type" value="Genomic_DNA"/>
</dbReference>
<name>A0ABD3EU37_9STRA</name>
<reference evidence="2 3" key="1">
    <citation type="submission" date="2024-09" db="EMBL/GenBank/DDBJ databases">
        <title>Genome sequencing and assembly of Phytophthora oleae, isolate VK10A, causative agent of rot of olive drupes.</title>
        <authorList>
            <person name="Conti Taguali S."/>
            <person name="Riolo M."/>
            <person name="La Spada F."/>
            <person name="Cacciola S.O."/>
            <person name="Dionisio G."/>
        </authorList>
    </citation>
    <scope>NUCLEOTIDE SEQUENCE [LARGE SCALE GENOMIC DNA]</scope>
    <source>
        <strain evidence="2 3">VK10A</strain>
    </source>
</reference>
<feature type="region of interest" description="Disordered" evidence="1">
    <location>
        <begin position="178"/>
        <end position="259"/>
    </location>
</feature>
<feature type="compositionally biased region" description="Polar residues" evidence="1">
    <location>
        <begin position="218"/>
        <end position="227"/>
    </location>
</feature>
<organism evidence="2 3">
    <name type="scientific">Phytophthora oleae</name>
    <dbReference type="NCBI Taxonomy" id="2107226"/>
    <lineage>
        <taxon>Eukaryota</taxon>
        <taxon>Sar</taxon>
        <taxon>Stramenopiles</taxon>
        <taxon>Oomycota</taxon>
        <taxon>Peronosporomycetes</taxon>
        <taxon>Peronosporales</taxon>
        <taxon>Peronosporaceae</taxon>
        <taxon>Phytophthora</taxon>
    </lineage>
</organism>
<dbReference type="AlphaFoldDB" id="A0ABD3EU37"/>
<keyword evidence="3" id="KW-1185">Reference proteome</keyword>
<sequence>MERIEEVGVAQQEADRPFGGYHVPETGEDQEGQARRRFFYRGGGALALQVKKTARRDVSANAARRRSVMHTAKSDKPASNQAADSGQAPHMLPMSCLREDVIPSHPNVPSGAIVEPPAVAPSRPELTISEASVLRCVSPYDTSYIDGTISSDNDSVNSRDYQIQRNLNQDFVEATIVTERQSQAHDPEPVDASTLDEETKEDTASPGTARCRDPAVSISGSTYTSLDSDGDNDEGTGRNSDELTGDGEYLFGLDDDGPT</sequence>
<evidence type="ECO:0000313" key="3">
    <source>
        <dbReference type="Proteomes" id="UP001632037"/>
    </source>
</evidence>
<comment type="caution">
    <text evidence="2">The sequence shown here is derived from an EMBL/GenBank/DDBJ whole genome shotgun (WGS) entry which is preliminary data.</text>
</comment>
<proteinExistence type="predicted"/>
<evidence type="ECO:0000256" key="1">
    <source>
        <dbReference type="SAM" id="MobiDB-lite"/>
    </source>
</evidence>
<feature type="region of interest" description="Disordered" evidence="1">
    <location>
        <begin position="1"/>
        <end position="33"/>
    </location>
</feature>
<dbReference type="Proteomes" id="UP001632037">
    <property type="component" value="Unassembled WGS sequence"/>
</dbReference>
<feature type="region of interest" description="Disordered" evidence="1">
    <location>
        <begin position="52"/>
        <end position="118"/>
    </location>
</feature>
<protein>
    <submittedName>
        <fullName evidence="2">Uncharacterized protein</fullName>
    </submittedName>
</protein>
<evidence type="ECO:0000313" key="2">
    <source>
        <dbReference type="EMBL" id="KAL3656515.1"/>
    </source>
</evidence>